<dbReference type="EMBL" id="AP019860">
    <property type="protein sequence ID" value="BBM82857.1"/>
    <property type="molecule type" value="Genomic_DNA"/>
</dbReference>
<gene>
    <name evidence="1" type="ORF">UABAM_01200</name>
</gene>
<sequence>MSTKSLRENYLVILGFCCQNINRLIFKIVCLPQITGILYIYKEGKHSEY</sequence>
<dbReference type="AlphaFoldDB" id="A0A5S9IJU5"/>
<reference evidence="1 2" key="1">
    <citation type="submission" date="2019-08" db="EMBL/GenBank/DDBJ databases">
        <title>Complete genome sequence of Candidatus Uab amorphum.</title>
        <authorList>
            <person name="Shiratori T."/>
            <person name="Suzuki S."/>
            <person name="Kakizawa Y."/>
            <person name="Ishida K."/>
        </authorList>
    </citation>
    <scope>NUCLEOTIDE SEQUENCE [LARGE SCALE GENOMIC DNA]</scope>
    <source>
        <strain evidence="1 2">SRT547</strain>
    </source>
</reference>
<dbReference type="KEGG" id="uam:UABAM_01200"/>
<protein>
    <submittedName>
        <fullName evidence="1">Uncharacterized protein</fullName>
    </submittedName>
</protein>
<proteinExistence type="predicted"/>
<name>A0A5S9IJU5_UABAM</name>
<evidence type="ECO:0000313" key="2">
    <source>
        <dbReference type="Proteomes" id="UP000326354"/>
    </source>
</evidence>
<accession>A0A5S9IJU5</accession>
<evidence type="ECO:0000313" key="1">
    <source>
        <dbReference type="EMBL" id="BBM82857.1"/>
    </source>
</evidence>
<keyword evidence="2" id="KW-1185">Reference proteome</keyword>
<organism evidence="1 2">
    <name type="scientific">Uabimicrobium amorphum</name>
    <dbReference type="NCBI Taxonomy" id="2596890"/>
    <lineage>
        <taxon>Bacteria</taxon>
        <taxon>Pseudomonadati</taxon>
        <taxon>Planctomycetota</taxon>
        <taxon>Candidatus Uabimicrobiia</taxon>
        <taxon>Candidatus Uabimicrobiales</taxon>
        <taxon>Candidatus Uabimicrobiaceae</taxon>
        <taxon>Candidatus Uabimicrobium</taxon>
    </lineage>
</organism>
<dbReference type="Proteomes" id="UP000326354">
    <property type="component" value="Chromosome"/>
</dbReference>